<evidence type="ECO:0000313" key="1">
    <source>
        <dbReference type="EMBL" id="OJT06329.1"/>
    </source>
</evidence>
<comment type="caution">
    <text evidence="1">The sequence shown here is derived from an EMBL/GenBank/DDBJ whole genome shotgun (WGS) entry which is preliminary data.</text>
</comment>
<name>A0A1M2VFE7_TRAPU</name>
<accession>A0A1M2VFE7</accession>
<gene>
    <name evidence="1" type="ORF">TRAPUB_2791</name>
</gene>
<organism evidence="1 2">
    <name type="scientific">Trametes pubescens</name>
    <name type="common">White-rot fungus</name>
    <dbReference type="NCBI Taxonomy" id="154538"/>
    <lineage>
        <taxon>Eukaryota</taxon>
        <taxon>Fungi</taxon>
        <taxon>Dikarya</taxon>
        <taxon>Basidiomycota</taxon>
        <taxon>Agaricomycotina</taxon>
        <taxon>Agaricomycetes</taxon>
        <taxon>Polyporales</taxon>
        <taxon>Polyporaceae</taxon>
        <taxon>Trametes</taxon>
    </lineage>
</organism>
<sequence length="79" mass="9369">MGRVTKALWQNGERRLTDIEDTVDLIRRFNTQRNQPLTLDELRGWYRDSSTKLDHQIAKEAARIVSERYRAKYGGRFSL</sequence>
<proteinExistence type="predicted"/>
<keyword evidence="2" id="KW-1185">Reference proteome</keyword>
<dbReference type="OrthoDB" id="3348320at2759"/>
<evidence type="ECO:0000313" key="2">
    <source>
        <dbReference type="Proteomes" id="UP000184267"/>
    </source>
</evidence>
<dbReference type="AlphaFoldDB" id="A0A1M2VFE7"/>
<dbReference type="Proteomes" id="UP000184267">
    <property type="component" value="Unassembled WGS sequence"/>
</dbReference>
<reference evidence="1 2" key="1">
    <citation type="submission" date="2016-10" db="EMBL/GenBank/DDBJ databases">
        <title>Genome sequence of the basidiomycete white-rot fungus Trametes pubescens.</title>
        <authorList>
            <person name="Makela M.R."/>
            <person name="Granchi Z."/>
            <person name="Peng M."/>
            <person name="De Vries R.P."/>
            <person name="Grigoriev I."/>
            <person name="Riley R."/>
            <person name="Hilden K."/>
        </authorList>
    </citation>
    <scope>NUCLEOTIDE SEQUENCE [LARGE SCALE GENOMIC DNA]</scope>
    <source>
        <strain evidence="1 2">FBCC735</strain>
    </source>
</reference>
<dbReference type="EMBL" id="MNAD01001319">
    <property type="protein sequence ID" value="OJT06329.1"/>
    <property type="molecule type" value="Genomic_DNA"/>
</dbReference>
<protein>
    <submittedName>
        <fullName evidence="1">Uncharacterized protein</fullName>
    </submittedName>
</protein>